<dbReference type="CDD" id="cd15482">
    <property type="entry name" value="Sialidase_non-viral"/>
    <property type="match status" value="1"/>
</dbReference>
<name>K7F9X6_PELSI</name>
<keyword evidence="4" id="KW-0443">Lipid metabolism</keyword>
<dbReference type="GO" id="GO:0016020">
    <property type="term" value="C:membrane"/>
    <property type="evidence" value="ECO:0007669"/>
    <property type="project" value="TreeGrafter"/>
</dbReference>
<keyword evidence="6" id="KW-0378">Hydrolase</keyword>
<dbReference type="EMBL" id="AGCU01070393">
    <property type="status" value="NOT_ANNOTATED_CDS"/>
    <property type="molecule type" value="Genomic_DNA"/>
</dbReference>
<dbReference type="EMBL" id="AGCU01070392">
    <property type="status" value="NOT_ANNOTATED_CDS"/>
    <property type="molecule type" value="Genomic_DNA"/>
</dbReference>
<comment type="similarity">
    <text evidence="2">Belongs to the glycosyl hydrolase 33 family.</text>
</comment>
<proteinExistence type="inferred from homology"/>
<dbReference type="GO" id="GO:0006689">
    <property type="term" value="P:ganglioside catabolic process"/>
    <property type="evidence" value="ECO:0007669"/>
    <property type="project" value="TreeGrafter"/>
</dbReference>
<evidence type="ECO:0000256" key="3">
    <source>
        <dbReference type="ARBA" id="ARBA00012733"/>
    </source>
</evidence>
<dbReference type="Ensembl" id="ENSPSIT00000004863.1">
    <property type="protein sequence ID" value="ENSPSIP00000004836.1"/>
    <property type="gene ID" value="ENSPSIG00000004517.1"/>
</dbReference>
<sequence>VSVQQQATLFQAKPLEYRIPALLYIEKYRTILAFAEHRGGARDESADQIVMRRGTYDETKYTVQWEKMQTIVEKPLGDHRPMSPCPVYDEVTGNVVLVFIAVEGTVSEQVQLDKKENKTRLCQVTSADNGVSWGPVKDLTDTDTGSNDKTWATFAVGPGHSFQLNEDKSLVIPAYAYWILDDNTPSPHSFCFVRSDNDHGKTWRRGNYLALNSGECQMVELKSQGKSVLYCNSRSKEKVRVQAVSDNKGRDFKNHDFVSKLVESSSQGCHGSVIGFPRPAGVQSEEDTKWLFSPDLFLHNKPYSKGCFLCRIQTETFTGAAGLLRELFETIDLVYPQKNRSDEVHHLEPASLGEKVSWEHHIPAFSDGRRGAPEQDTWVLYSHPTSSEERKDLGLYLNKEPLNPESWMKPTVICQGFCSYSDLQYMGPGPEGSPLFCCLFEFGKKSECEKIIFFMFTLKDV</sequence>
<dbReference type="GO" id="GO:0009313">
    <property type="term" value="P:oligosaccharide catabolic process"/>
    <property type="evidence" value="ECO:0007669"/>
    <property type="project" value="TreeGrafter"/>
</dbReference>
<accession>K7F9X6</accession>
<dbReference type="GO" id="GO:0004308">
    <property type="term" value="F:exo-alpha-sialidase activity"/>
    <property type="evidence" value="ECO:0007669"/>
    <property type="project" value="UniProtKB-EC"/>
</dbReference>
<keyword evidence="9" id="KW-1185">Reference proteome</keyword>
<organism evidence="8 9">
    <name type="scientific">Pelodiscus sinensis</name>
    <name type="common">Chinese softshell turtle</name>
    <name type="synonym">Trionyx sinensis</name>
    <dbReference type="NCBI Taxonomy" id="13735"/>
    <lineage>
        <taxon>Eukaryota</taxon>
        <taxon>Metazoa</taxon>
        <taxon>Chordata</taxon>
        <taxon>Craniata</taxon>
        <taxon>Vertebrata</taxon>
        <taxon>Euteleostomi</taxon>
        <taxon>Archelosauria</taxon>
        <taxon>Testudinata</taxon>
        <taxon>Testudines</taxon>
        <taxon>Cryptodira</taxon>
        <taxon>Trionychia</taxon>
        <taxon>Trionychidae</taxon>
        <taxon>Pelodiscus</taxon>
    </lineage>
</organism>
<dbReference type="Proteomes" id="UP000007267">
    <property type="component" value="Unassembled WGS sequence"/>
</dbReference>
<dbReference type="AlphaFoldDB" id="K7F9X6"/>
<keyword evidence="5" id="KW-0119">Carbohydrate metabolism</keyword>
<dbReference type="PANTHER" id="PTHR10628">
    <property type="entry name" value="SIALIDASE"/>
    <property type="match status" value="1"/>
</dbReference>
<dbReference type="eggNOG" id="ENOG502QSFT">
    <property type="taxonomic scope" value="Eukaryota"/>
</dbReference>
<evidence type="ECO:0000256" key="1">
    <source>
        <dbReference type="ARBA" id="ARBA00000427"/>
    </source>
</evidence>
<dbReference type="EC" id="3.2.1.18" evidence="3"/>
<reference evidence="9" key="2">
    <citation type="journal article" date="2013" name="Nat. Genet.">
        <title>The draft genomes of soft-shell turtle and green sea turtle yield insights into the development and evolution of the turtle-specific body plan.</title>
        <authorList>
            <person name="Wang Z."/>
            <person name="Pascual-Anaya J."/>
            <person name="Zadissa A."/>
            <person name="Li W."/>
            <person name="Niimura Y."/>
            <person name="Huang Z."/>
            <person name="Li C."/>
            <person name="White S."/>
            <person name="Xiong Z."/>
            <person name="Fang D."/>
            <person name="Wang B."/>
            <person name="Ming Y."/>
            <person name="Chen Y."/>
            <person name="Zheng Y."/>
            <person name="Kuraku S."/>
            <person name="Pignatelli M."/>
            <person name="Herrero J."/>
            <person name="Beal K."/>
            <person name="Nozawa M."/>
            <person name="Li Q."/>
            <person name="Wang J."/>
            <person name="Zhang H."/>
            <person name="Yu L."/>
            <person name="Shigenobu S."/>
            <person name="Wang J."/>
            <person name="Liu J."/>
            <person name="Flicek P."/>
            <person name="Searle S."/>
            <person name="Wang J."/>
            <person name="Kuratani S."/>
            <person name="Yin Y."/>
            <person name="Aken B."/>
            <person name="Zhang G."/>
            <person name="Irie N."/>
        </authorList>
    </citation>
    <scope>NUCLEOTIDE SEQUENCE [LARGE SCALE GENOMIC DNA]</scope>
    <source>
        <strain evidence="9">Daiwa-1</strain>
    </source>
</reference>
<evidence type="ECO:0000313" key="9">
    <source>
        <dbReference type="Proteomes" id="UP000007267"/>
    </source>
</evidence>
<reference evidence="8" key="3">
    <citation type="submission" date="2025-08" db="UniProtKB">
        <authorList>
            <consortium name="Ensembl"/>
        </authorList>
    </citation>
    <scope>IDENTIFICATION</scope>
</reference>
<dbReference type="InterPro" id="IPR026856">
    <property type="entry name" value="Sialidase_fam"/>
</dbReference>
<feature type="domain" description="Sialidase" evidence="7">
    <location>
        <begin position="35"/>
        <end position="256"/>
    </location>
</feature>
<dbReference type="Gene3D" id="2.120.10.10">
    <property type="match status" value="2"/>
</dbReference>
<dbReference type="InterPro" id="IPR011040">
    <property type="entry name" value="Sialidase"/>
</dbReference>
<comment type="catalytic activity">
    <reaction evidence="1">
        <text>Hydrolysis of alpha-(2-&gt;3)-, alpha-(2-&gt;6)-, alpha-(2-&gt;8)- glycosidic linkages of terminal sialic acid residues in oligosaccharides, glycoproteins, glycolipids, colominic acid and synthetic substrates.</text>
        <dbReference type="EC" id="3.2.1.18"/>
    </reaction>
</comment>
<reference evidence="8" key="4">
    <citation type="submission" date="2025-09" db="UniProtKB">
        <authorList>
            <consortium name="Ensembl"/>
        </authorList>
    </citation>
    <scope>IDENTIFICATION</scope>
</reference>
<evidence type="ECO:0000313" key="8">
    <source>
        <dbReference type="Ensembl" id="ENSPSIP00000004836.1"/>
    </source>
</evidence>
<evidence type="ECO:0000256" key="2">
    <source>
        <dbReference type="ARBA" id="ARBA00009348"/>
    </source>
</evidence>
<evidence type="ECO:0000256" key="5">
    <source>
        <dbReference type="ARBA" id="ARBA00023277"/>
    </source>
</evidence>
<protein>
    <recommendedName>
        <fullName evidence="3">exo-alpha-sialidase</fullName>
        <ecNumber evidence="3">3.2.1.18</ecNumber>
    </recommendedName>
</protein>
<dbReference type="SUPFAM" id="SSF50939">
    <property type="entry name" value="Sialidases"/>
    <property type="match status" value="1"/>
</dbReference>
<dbReference type="GO" id="GO:0005737">
    <property type="term" value="C:cytoplasm"/>
    <property type="evidence" value="ECO:0007669"/>
    <property type="project" value="TreeGrafter"/>
</dbReference>
<evidence type="ECO:0000256" key="4">
    <source>
        <dbReference type="ARBA" id="ARBA00022963"/>
    </source>
</evidence>
<evidence type="ECO:0000256" key="6">
    <source>
        <dbReference type="ARBA" id="ARBA00023295"/>
    </source>
</evidence>
<dbReference type="Pfam" id="PF13088">
    <property type="entry name" value="BNR_2"/>
    <property type="match status" value="1"/>
</dbReference>
<evidence type="ECO:0000259" key="7">
    <source>
        <dbReference type="Pfam" id="PF13088"/>
    </source>
</evidence>
<dbReference type="STRING" id="13735.ENSPSIP00000004836"/>
<keyword evidence="4" id="KW-0442">Lipid degradation</keyword>
<keyword evidence="6" id="KW-0326">Glycosidase</keyword>
<dbReference type="GeneTree" id="ENSGT00950000182944"/>
<dbReference type="InterPro" id="IPR036278">
    <property type="entry name" value="Sialidase_sf"/>
</dbReference>
<dbReference type="PANTHER" id="PTHR10628:SF6">
    <property type="entry name" value="SIALIDASE-2"/>
    <property type="match status" value="1"/>
</dbReference>
<reference evidence="9" key="1">
    <citation type="submission" date="2011-10" db="EMBL/GenBank/DDBJ databases">
        <authorList>
            <consortium name="Soft-shell Turtle Genome Consortium"/>
        </authorList>
    </citation>
    <scope>NUCLEOTIDE SEQUENCE [LARGE SCALE GENOMIC DNA]</scope>
    <source>
        <strain evidence="9">Daiwa-1</strain>
    </source>
</reference>